<evidence type="ECO:0000256" key="2">
    <source>
        <dbReference type="ARBA" id="ARBA00022737"/>
    </source>
</evidence>
<accession>A0A5E4FQR7</accession>
<dbReference type="PROSITE" id="PS51375">
    <property type="entry name" value="PPR"/>
    <property type="match status" value="3"/>
</dbReference>
<dbReference type="EMBL" id="CABIKO010000174">
    <property type="protein sequence ID" value="VVA29814.1"/>
    <property type="molecule type" value="Genomic_DNA"/>
</dbReference>
<proteinExistence type="inferred from homology"/>
<dbReference type="Gene3D" id="1.25.40.10">
    <property type="entry name" value="Tetratricopeptide repeat domain"/>
    <property type="match status" value="3"/>
</dbReference>
<keyword evidence="2" id="KW-0677">Repeat</keyword>
<feature type="repeat" description="PPR" evidence="3">
    <location>
        <begin position="365"/>
        <end position="399"/>
    </location>
</feature>
<feature type="compositionally biased region" description="Basic residues" evidence="4">
    <location>
        <begin position="24"/>
        <end position="35"/>
    </location>
</feature>
<dbReference type="PANTHER" id="PTHR47938:SF35">
    <property type="entry name" value="PENTATRICOPEPTIDE REPEAT-CONTAINING PROTEIN 4, MITOCHONDRIAL-RELATED"/>
    <property type="match status" value="1"/>
</dbReference>
<feature type="compositionally biased region" description="Pro residues" evidence="4">
    <location>
        <begin position="61"/>
        <end position="75"/>
    </location>
</feature>
<dbReference type="Pfam" id="PF13041">
    <property type="entry name" value="PPR_2"/>
    <property type="match status" value="1"/>
</dbReference>
<dbReference type="PANTHER" id="PTHR47938">
    <property type="entry name" value="RESPIRATORY COMPLEX I CHAPERONE (CIA84), PUTATIVE (AFU_ORTHOLOGUE AFUA_2G06020)-RELATED"/>
    <property type="match status" value="1"/>
</dbReference>
<feature type="repeat" description="PPR" evidence="3">
    <location>
        <begin position="400"/>
        <end position="434"/>
    </location>
</feature>
<evidence type="ECO:0000256" key="3">
    <source>
        <dbReference type="PROSITE-ProRule" id="PRU00708"/>
    </source>
</evidence>
<evidence type="ECO:0000313" key="5">
    <source>
        <dbReference type="EMBL" id="VVA29814.1"/>
    </source>
</evidence>
<organism evidence="5 6">
    <name type="scientific">Prunus dulcis</name>
    <name type="common">Almond</name>
    <name type="synonym">Amygdalus dulcis</name>
    <dbReference type="NCBI Taxonomy" id="3755"/>
    <lineage>
        <taxon>Eukaryota</taxon>
        <taxon>Viridiplantae</taxon>
        <taxon>Streptophyta</taxon>
        <taxon>Embryophyta</taxon>
        <taxon>Tracheophyta</taxon>
        <taxon>Spermatophyta</taxon>
        <taxon>Magnoliopsida</taxon>
        <taxon>eudicotyledons</taxon>
        <taxon>Gunneridae</taxon>
        <taxon>Pentapetalae</taxon>
        <taxon>rosids</taxon>
        <taxon>fabids</taxon>
        <taxon>Rosales</taxon>
        <taxon>Rosaceae</taxon>
        <taxon>Amygdaloideae</taxon>
        <taxon>Amygdaleae</taxon>
        <taxon>Prunus</taxon>
    </lineage>
</organism>
<sequence>MTRTSRKRRHGYPPPLPSSSSNPNRHKHQPTKKLHSSPNPIRKNHNSSTPIQKNHLSSTPIPLPLNPVPQTPMPKRPTFASYLDTPNLPPKIRLLCEIVANTHTLSVEESLAETSVRVTQEDVEEVLKLSYAFPGPAVKFFRWAGHHLNDYHSPYAWNLVVDLLGKNCFFDAMWDAIKSMRKERLLSLATFASVFSSYVVANRVQEAFMTFEVMSEYGCPRDIVALNSLLSAICRDGKTSDAVDFLRIAKDKIKPDPDTYAILLEGWENEGNVACARQVFSEMVIEIGWDPSNVPAYDSFLNTLLKGPDGIREAVKFFETLKDKRCYPGVKFFRLALDECVKNSDSRGAEALWQAMVGIIGFQPDTNMCNLMISLHCREGNPDLAKRMLDDMVYNGAFPNSQTYDMLFKSLIKNRKLKEASTLFTEMVKNECVPEHANCNMAVRTFLDLGHPYFAIKVWKCMLENYHSGLEDTGNLLVVGLGDLNRVPEAVKYAEDMIVRGIKLEFSTLSKLKQNLVQARKEYLYDELFRKWKAQ</sequence>
<protein>
    <submittedName>
        <fullName evidence="5">PREDICTED: pentatricopeptide</fullName>
    </submittedName>
</protein>
<dbReference type="InParanoid" id="A0A5E4FQR7"/>
<feature type="repeat" description="PPR" evidence="3">
    <location>
        <begin position="256"/>
        <end position="291"/>
    </location>
</feature>
<dbReference type="NCBIfam" id="TIGR00756">
    <property type="entry name" value="PPR"/>
    <property type="match status" value="3"/>
</dbReference>
<name>A0A5E4FQR7_PRUDU</name>
<feature type="compositionally biased region" description="Basic residues" evidence="4">
    <location>
        <begin position="1"/>
        <end position="11"/>
    </location>
</feature>
<dbReference type="Gramene" id="VVA29814">
    <property type="protein sequence ID" value="VVA29814"/>
    <property type="gene ID" value="Prudul26B017598"/>
</dbReference>
<reference evidence="6" key="1">
    <citation type="journal article" date="2020" name="Plant J.">
        <title>Transposons played a major role in the diversification between the closely related almond and peach genomes: results from the almond genome sequence.</title>
        <authorList>
            <person name="Alioto T."/>
            <person name="Alexiou K.G."/>
            <person name="Bardil A."/>
            <person name="Barteri F."/>
            <person name="Castanera R."/>
            <person name="Cruz F."/>
            <person name="Dhingra A."/>
            <person name="Duval H."/>
            <person name="Fernandez I Marti A."/>
            <person name="Frias L."/>
            <person name="Galan B."/>
            <person name="Garcia J.L."/>
            <person name="Howad W."/>
            <person name="Gomez-Garrido J."/>
            <person name="Gut M."/>
            <person name="Julca I."/>
            <person name="Morata J."/>
            <person name="Puigdomenech P."/>
            <person name="Ribeca P."/>
            <person name="Rubio Cabetas M.J."/>
            <person name="Vlasova A."/>
            <person name="Wirthensohn M."/>
            <person name="Garcia-Mas J."/>
            <person name="Gabaldon T."/>
            <person name="Casacuberta J.M."/>
            <person name="Arus P."/>
        </authorList>
    </citation>
    <scope>NUCLEOTIDE SEQUENCE [LARGE SCALE GENOMIC DNA]</scope>
    <source>
        <strain evidence="6">cv. Texas</strain>
    </source>
</reference>
<dbReference type="GO" id="GO:0003729">
    <property type="term" value="F:mRNA binding"/>
    <property type="evidence" value="ECO:0007669"/>
    <property type="project" value="TreeGrafter"/>
</dbReference>
<evidence type="ECO:0000313" key="6">
    <source>
        <dbReference type="Proteomes" id="UP000327085"/>
    </source>
</evidence>
<comment type="similarity">
    <text evidence="1">Belongs to the PPR family. P subfamily.</text>
</comment>
<dbReference type="OMA" id="KCMIENY"/>
<dbReference type="Proteomes" id="UP000327085">
    <property type="component" value="Chromosome 3"/>
</dbReference>
<dbReference type="Pfam" id="PF13812">
    <property type="entry name" value="PPR_3"/>
    <property type="match status" value="1"/>
</dbReference>
<feature type="region of interest" description="Disordered" evidence="4">
    <location>
        <begin position="1"/>
        <end position="76"/>
    </location>
</feature>
<dbReference type="AlphaFoldDB" id="A0A5E4FQR7"/>
<evidence type="ECO:0000256" key="4">
    <source>
        <dbReference type="SAM" id="MobiDB-lite"/>
    </source>
</evidence>
<feature type="compositionally biased region" description="Polar residues" evidence="4">
    <location>
        <begin position="46"/>
        <end position="60"/>
    </location>
</feature>
<gene>
    <name evidence="5" type="ORF">ALMOND_2B017598</name>
</gene>
<evidence type="ECO:0000256" key="1">
    <source>
        <dbReference type="ARBA" id="ARBA00007626"/>
    </source>
</evidence>
<dbReference type="InterPro" id="IPR011990">
    <property type="entry name" value="TPR-like_helical_dom_sf"/>
</dbReference>
<dbReference type="InterPro" id="IPR002885">
    <property type="entry name" value="PPR_rpt"/>
</dbReference>